<sequence length="95" mass="10241">MTQKTAPKSRAANQPRPRGRWPHQERRRPGDLFASALTDSTERAPPNNTQITHVTPASCYTQRTGAVICLGRYTLGPKTPALHGHPAVCAVTVGG</sequence>
<dbReference type="STRING" id="266940.Krad_2386"/>
<keyword evidence="3" id="KW-1185">Reference proteome</keyword>
<accession>A6WAM7</accession>
<dbReference type="EMBL" id="CP000750">
    <property type="protein sequence ID" value="ABS03866.1"/>
    <property type="molecule type" value="Genomic_DNA"/>
</dbReference>
<proteinExistence type="predicted"/>
<dbReference type="HOGENOM" id="CLU_2369111_0_0_11"/>
<evidence type="ECO:0000313" key="2">
    <source>
        <dbReference type="EMBL" id="ABS03866.1"/>
    </source>
</evidence>
<dbReference type="AlphaFoldDB" id="A6WAM7"/>
<reference evidence="3" key="1">
    <citation type="journal article" date="2008" name="PLoS ONE">
        <title>Survival in nuclear waste, extreme resistance, and potential applications gleaned from the genome sequence of Kineococcus radiotolerans SRS30216.</title>
        <authorList>
            <person name="Bagwell C.E."/>
            <person name="Bhat S."/>
            <person name="Hawkins G.M."/>
            <person name="Smith B.W."/>
            <person name="Biswas T."/>
            <person name="Hoover T.R."/>
            <person name="Saunders E."/>
            <person name="Han C.S."/>
            <person name="Tsodikov O.V."/>
            <person name="Shimkets L.J."/>
        </authorList>
    </citation>
    <scope>NUCLEOTIDE SEQUENCE [LARGE SCALE GENOMIC DNA]</scope>
    <source>
        <strain evidence="3">ATCC BAA-149 / DSM 14245 / SRS30216</strain>
    </source>
</reference>
<gene>
    <name evidence="2" type="ordered locus">Krad_2386</name>
</gene>
<dbReference type="KEGG" id="kra:Krad_2386"/>
<evidence type="ECO:0000313" key="3">
    <source>
        <dbReference type="Proteomes" id="UP000001116"/>
    </source>
</evidence>
<name>A6WAM7_KINRD</name>
<dbReference type="Proteomes" id="UP000001116">
    <property type="component" value="Chromosome"/>
</dbReference>
<evidence type="ECO:0000256" key="1">
    <source>
        <dbReference type="SAM" id="MobiDB-lite"/>
    </source>
</evidence>
<protein>
    <submittedName>
        <fullName evidence="2">Uncharacterized protein</fullName>
    </submittedName>
</protein>
<organism evidence="2 3">
    <name type="scientific">Kineococcus radiotolerans (strain ATCC BAA-149 / DSM 14245 / SRS30216)</name>
    <dbReference type="NCBI Taxonomy" id="266940"/>
    <lineage>
        <taxon>Bacteria</taxon>
        <taxon>Bacillati</taxon>
        <taxon>Actinomycetota</taxon>
        <taxon>Actinomycetes</taxon>
        <taxon>Kineosporiales</taxon>
        <taxon>Kineosporiaceae</taxon>
        <taxon>Kineococcus</taxon>
    </lineage>
</organism>
<feature type="region of interest" description="Disordered" evidence="1">
    <location>
        <begin position="1"/>
        <end position="51"/>
    </location>
</feature>